<dbReference type="EMBL" id="CP144748">
    <property type="protein sequence ID" value="WVZ68978.1"/>
    <property type="molecule type" value="Genomic_DNA"/>
</dbReference>
<accession>A0AAQ3T8N2</accession>
<evidence type="ECO:0000313" key="1">
    <source>
        <dbReference type="EMBL" id="WVZ68978.1"/>
    </source>
</evidence>
<reference evidence="1 2" key="1">
    <citation type="submission" date="2024-02" db="EMBL/GenBank/DDBJ databases">
        <title>High-quality chromosome-scale genome assembly of Pensacola bahiagrass (Paspalum notatum Flugge var. saurae).</title>
        <authorList>
            <person name="Vega J.M."/>
            <person name="Podio M."/>
            <person name="Orjuela J."/>
            <person name="Siena L.A."/>
            <person name="Pessino S.C."/>
            <person name="Combes M.C."/>
            <person name="Mariac C."/>
            <person name="Albertini E."/>
            <person name="Pupilli F."/>
            <person name="Ortiz J.P.A."/>
            <person name="Leblanc O."/>
        </authorList>
    </citation>
    <scope>NUCLEOTIDE SEQUENCE [LARGE SCALE GENOMIC DNA]</scope>
    <source>
        <strain evidence="1">R1</strain>
        <tissue evidence="1">Leaf</tissue>
    </source>
</reference>
<evidence type="ECO:0000313" key="2">
    <source>
        <dbReference type="Proteomes" id="UP001341281"/>
    </source>
</evidence>
<keyword evidence="2" id="KW-1185">Reference proteome</keyword>
<protein>
    <submittedName>
        <fullName evidence="1">Uncharacterized protein</fullName>
    </submittedName>
</protein>
<sequence length="161" mass="17457">MAWFNFTECVGNLQRHTHCKYSVSQEIRTLMNLHSRAPTLAIIADSSQEPAKNCPLATRPPPPRRALASIVILNVFFSPGREKLSRLGETLTETPAGSATVTVYRASHEPTLVTVRLTVTEPLSPCTATDGWFSWYGGGGRAGHGTEASSWAPALAHAKSR</sequence>
<gene>
    <name evidence="1" type="ORF">U9M48_017847</name>
</gene>
<dbReference type="AlphaFoldDB" id="A0AAQ3T8N2"/>
<dbReference type="Proteomes" id="UP001341281">
    <property type="component" value="Chromosome 04"/>
</dbReference>
<organism evidence="1 2">
    <name type="scientific">Paspalum notatum var. saurae</name>
    <dbReference type="NCBI Taxonomy" id="547442"/>
    <lineage>
        <taxon>Eukaryota</taxon>
        <taxon>Viridiplantae</taxon>
        <taxon>Streptophyta</taxon>
        <taxon>Embryophyta</taxon>
        <taxon>Tracheophyta</taxon>
        <taxon>Spermatophyta</taxon>
        <taxon>Magnoliopsida</taxon>
        <taxon>Liliopsida</taxon>
        <taxon>Poales</taxon>
        <taxon>Poaceae</taxon>
        <taxon>PACMAD clade</taxon>
        <taxon>Panicoideae</taxon>
        <taxon>Andropogonodae</taxon>
        <taxon>Paspaleae</taxon>
        <taxon>Paspalinae</taxon>
        <taxon>Paspalum</taxon>
    </lineage>
</organism>
<proteinExistence type="predicted"/>
<name>A0AAQ3T8N2_PASNO</name>